<reference evidence="2" key="1">
    <citation type="submission" date="2021-03" db="EMBL/GenBank/DDBJ databases">
        <authorList>
            <person name="Tagirdzhanova G."/>
        </authorList>
    </citation>
    <scope>NUCLEOTIDE SEQUENCE</scope>
</reference>
<feature type="region of interest" description="Disordered" evidence="1">
    <location>
        <begin position="1"/>
        <end position="45"/>
    </location>
</feature>
<gene>
    <name evidence="2" type="ORF">IMSHALPRED_003248</name>
</gene>
<accession>A0A8H3F1I1</accession>
<feature type="region of interest" description="Disordered" evidence="1">
    <location>
        <begin position="141"/>
        <end position="176"/>
    </location>
</feature>
<keyword evidence="3" id="KW-1185">Reference proteome</keyword>
<sequence>MVSSSSSNRCRKVPTSKASAKGSCAAKTASSASKPSPAKEQPLRTSLVRDSVKKRIFAYMDKGDRSADIETKSGLSHLLVKHHRHMWKDERYDARLRSRKKRSKRKARGRVPASCEAVKLPLRLKEGWGLKNELCRVQKSGADKGRRRHRARGVKEREVGTRRDGAGSRVRESGGLLMGAAGSPVAAETQLVIRLRERPVS</sequence>
<proteinExistence type="predicted"/>
<feature type="compositionally biased region" description="Basic and acidic residues" evidence="1">
    <location>
        <begin position="153"/>
        <end position="172"/>
    </location>
</feature>
<protein>
    <submittedName>
        <fullName evidence="2">Uncharacterized protein</fullName>
    </submittedName>
</protein>
<dbReference type="Proteomes" id="UP000664534">
    <property type="component" value="Unassembled WGS sequence"/>
</dbReference>
<dbReference type="EMBL" id="CAJPDT010000017">
    <property type="protein sequence ID" value="CAF9916617.1"/>
    <property type="molecule type" value="Genomic_DNA"/>
</dbReference>
<comment type="caution">
    <text evidence="2">The sequence shown here is derived from an EMBL/GenBank/DDBJ whole genome shotgun (WGS) entry which is preliminary data.</text>
</comment>
<dbReference type="AlphaFoldDB" id="A0A8H3F1I1"/>
<evidence type="ECO:0000313" key="3">
    <source>
        <dbReference type="Proteomes" id="UP000664534"/>
    </source>
</evidence>
<name>A0A8H3F1I1_9LECA</name>
<evidence type="ECO:0000256" key="1">
    <source>
        <dbReference type="SAM" id="MobiDB-lite"/>
    </source>
</evidence>
<organism evidence="2 3">
    <name type="scientific">Imshaugia aleurites</name>
    <dbReference type="NCBI Taxonomy" id="172621"/>
    <lineage>
        <taxon>Eukaryota</taxon>
        <taxon>Fungi</taxon>
        <taxon>Dikarya</taxon>
        <taxon>Ascomycota</taxon>
        <taxon>Pezizomycotina</taxon>
        <taxon>Lecanoromycetes</taxon>
        <taxon>OSLEUM clade</taxon>
        <taxon>Lecanoromycetidae</taxon>
        <taxon>Lecanorales</taxon>
        <taxon>Lecanorineae</taxon>
        <taxon>Parmeliaceae</taxon>
        <taxon>Imshaugia</taxon>
    </lineage>
</organism>
<feature type="compositionally biased region" description="Low complexity" evidence="1">
    <location>
        <begin position="15"/>
        <end position="39"/>
    </location>
</feature>
<dbReference type="OrthoDB" id="10533945at2759"/>
<evidence type="ECO:0000313" key="2">
    <source>
        <dbReference type="EMBL" id="CAF9916617.1"/>
    </source>
</evidence>